<dbReference type="KEGG" id="amob:HG15A2_19430"/>
<feature type="region of interest" description="Disordered" evidence="1">
    <location>
        <begin position="95"/>
        <end position="156"/>
    </location>
</feature>
<evidence type="ECO:0000256" key="1">
    <source>
        <dbReference type="SAM" id="MobiDB-lite"/>
    </source>
</evidence>
<gene>
    <name evidence="3" type="ORF">HG15A2_19430</name>
</gene>
<feature type="chain" id="PRO_5021840725" evidence="2">
    <location>
        <begin position="20"/>
        <end position="156"/>
    </location>
</feature>
<accession>A0A517MUV9</accession>
<protein>
    <submittedName>
        <fullName evidence="3">Uncharacterized protein</fullName>
    </submittedName>
</protein>
<proteinExistence type="predicted"/>
<dbReference type="Proteomes" id="UP000319852">
    <property type="component" value="Chromosome"/>
</dbReference>
<reference evidence="3 4" key="1">
    <citation type="submission" date="2019-02" db="EMBL/GenBank/DDBJ databases">
        <title>Deep-cultivation of Planctomycetes and their phenomic and genomic characterization uncovers novel biology.</title>
        <authorList>
            <person name="Wiegand S."/>
            <person name="Jogler M."/>
            <person name="Boedeker C."/>
            <person name="Pinto D."/>
            <person name="Vollmers J."/>
            <person name="Rivas-Marin E."/>
            <person name="Kohn T."/>
            <person name="Peeters S.H."/>
            <person name="Heuer A."/>
            <person name="Rast P."/>
            <person name="Oberbeckmann S."/>
            <person name="Bunk B."/>
            <person name="Jeske O."/>
            <person name="Meyerdierks A."/>
            <person name="Storesund J.E."/>
            <person name="Kallscheuer N."/>
            <person name="Luecker S."/>
            <person name="Lage O.M."/>
            <person name="Pohl T."/>
            <person name="Merkel B.J."/>
            <person name="Hornburger P."/>
            <person name="Mueller R.-W."/>
            <person name="Bruemmer F."/>
            <person name="Labrenz M."/>
            <person name="Spormann A.M."/>
            <person name="Op den Camp H."/>
            <person name="Overmann J."/>
            <person name="Amann R."/>
            <person name="Jetten M.S.M."/>
            <person name="Mascher T."/>
            <person name="Medema M.H."/>
            <person name="Devos D.P."/>
            <person name="Kaster A.-K."/>
            <person name="Ovreas L."/>
            <person name="Rohde M."/>
            <person name="Galperin M.Y."/>
            <person name="Jogler C."/>
        </authorList>
    </citation>
    <scope>NUCLEOTIDE SEQUENCE [LARGE SCALE GENOMIC DNA]</scope>
    <source>
        <strain evidence="3 4">HG15A2</strain>
    </source>
</reference>
<feature type="compositionally biased region" description="Pro residues" evidence="1">
    <location>
        <begin position="112"/>
        <end position="123"/>
    </location>
</feature>
<organism evidence="3 4">
    <name type="scientific">Adhaeretor mobilis</name>
    <dbReference type="NCBI Taxonomy" id="1930276"/>
    <lineage>
        <taxon>Bacteria</taxon>
        <taxon>Pseudomonadati</taxon>
        <taxon>Planctomycetota</taxon>
        <taxon>Planctomycetia</taxon>
        <taxon>Pirellulales</taxon>
        <taxon>Lacipirellulaceae</taxon>
        <taxon>Adhaeretor</taxon>
    </lineage>
</organism>
<keyword evidence="2" id="KW-0732">Signal</keyword>
<name>A0A517MUV9_9BACT</name>
<keyword evidence="4" id="KW-1185">Reference proteome</keyword>
<dbReference type="EMBL" id="CP036263">
    <property type="protein sequence ID" value="QDS98662.1"/>
    <property type="molecule type" value="Genomic_DNA"/>
</dbReference>
<dbReference type="AlphaFoldDB" id="A0A517MUV9"/>
<evidence type="ECO:0000256" key="2">
    <source>
        <dbReference type="SAM" id="SignalP"/>
    </source>
</evidence>
<evidence type="ECO:0000313" key="3">
    <source>
        <dbReference type="EMBL" id="QDS98662.1"/>
    </source>
</evidence>
<dbReference type="RefSeq" id="WP_145059885.1">
    <property type="nucleotide sequence ID" value="NZ_CP036263.1"/>
</dbReference>
<evidence type="ECO:0000313" key="4">
    <source>
        <dbReference type="Proteomes" id="UP000319852"/>
    </source>
</evidence>
<sequence length="156" mass="16849" precursor="true">MLRSFNNVLLALLAVTALAASGCARHLHTDRCGAILDENLFSIALDSVLIPYVEECGAQPSCELDPTCDLGCHESELEGQVVYCDEAGNCGLQVAEPPQRKRNTPPLVGYVPPQPPKFLPVPTQPAFTDVSSDSPMRLRGSVERNFGPQLTFPGRD</sequence>
<feature type="signal peptide" evidence="2">
    <location>
        <begin position="1"/>
        <end position="19"/>
    </location>
</feature>
<dbReference type="PROSITE" id="PS51257">
    <property type="entry name" value="PROKAR_LIPOPROTEIN"/>
    <property type="match status" value="1"/>
</dbReference>